<reference evidence="1 2" key="1">
    <citation type="submission" date="2015-11" db="EMBL/GenBank/DDBJ databases">
        <title>Expanding the genomic diversity of Burkholderia species for the development of highly accurate diagnostics.</title>
        <authorList>
            <person name="Sahl J."/>
            <person name="Keim P."/>
            <person name="Wagner D."/>
        </authorList>
    </citation>
    <scope>NUCLEOTIDE SEQUENCE [LARGE SCALE GENOMIC DNA]</scope>
    <source>
        <strain evidence="1 2">MSMB1302</strain>
    </source>
</reference>
<accession>A0A103ZFV1</accession>
<dbReference type="Proteomes" id="UP000069001">
    <property type="component" value="Unassembled WGS sequence"/>
</dbReference>
<protein>
    <submittedName>
        <fullName evidence="1">Uncharacterized protein</fullName>
    </submittedName>
</protein>
<comment type="caution">
    <text evidence="1">The sequence shown here is derived from an EMBL/GenBank/DDBJ whole genome shotgun (WGS) entry which is preliminary data.</text>
</comment>
<dbReference type="AlphaFoldDB" id="A0A103ZFV1"/>
<dbReference type="RefSeq" id="WP_155630701.1">
    <property type="nucleotide sequence ID" value="NZ_LOYH01000069.1"/>
</dbReference>
<evidence type="ECO:0000313" key="1">
    <source>
        <dbReference type="EMBL" id="KVK79091.1"/>
    </source>
</evidence>
<evidence type="ECO:0000313" key="2">
    <source>
        <dbReference type="Proteomes" id="UP000069001"/>
    </source>
</evidence>
<proteinExistence type="predicted"/>
<organism evidence="1 2">
    <name type="scientific">Burkholderia cepacia</name>
    <name type="common">Pseudomonas cepacia</name>
    <dbReference type="NCBI Taxonomy" id="292"/>
    <lineage>
        <taxon>Bacteria</taxon>
        <taxon>Pseudomonadati</taxon>
        <taxon>Pseudomonadota</taxon>
        <taxon>Betaproteobacteria</taxon>
        <taxon>Burkholderiales</taxon>
        <taxon>Burkholderiaceae</taxon>
        <taxon>Burkholderia</taxon>
        <taxon>Burkholderia cepacia complex</taxon>
    </lineage>
</organism>
<gene>
    <name evidence="1" type="ORF">WS90_19130</name>
</gene>
<dbReference type="EMBL" id="LOYH01000069">
    <property type="protein sequence ID" value="KVK79091.1"/>
    <property type="molecule type" value="Genomic_DNA"/>
</dbReference>
<sequence>MGEKQERASDAKARRIAKSVGLVAEKCRSAYHWNNRGGFRLVDPYLNVVLYGVDFELSAGEVIEIRNDRK</sequence>
<name>A0A103ZFV1_BURCE</name>